<organism evidence="2 3">
    <name type="scientific">Chaetomidium leptoderma</name>
    <dbReference type="NCBI Taxonomy" id="669021"/>
    <lineage>
        <taxon>Eukaryota</taxon>
        <taxon>Fungi</taxon>
        <taxon>Dikarya</taxon>
        <taxon>Ascomycota</taxon>
        <taxon>Pezizomycotina</taxon>
        <taxon>Sordariomycetes</taxon>
        <taxon>Sordariomycetidae</taxon>
        <taxon>Sordariales</taxon>
        <taxon>Chaetomiaceae</taxon>
        <taxon>Chaetomidium</taxon>
    </lineage>
</organism>
<gene>
    <name evidence="2" type="ORF">C8A00DRAFT_33110</name>
</gene>
<sequence length="487" mass="51971">MSWSGLKHHSAQTQQRNQEDDLTPDKLVLDENGEAYADLIVHDASVVVTFNQPTAERIARGRPNVIGTGLQTTVMPDAPHITARLTSSRFWSANTTVHINTSVNHPNVRNPTKATETLNQRLYPNGFPYRLLTGELSNFSSEVSSPKELYKKLYEKEKKKAEKKAKRQLQKSGNNFDSDDGAGGAGAAGNPPGGSGSSGASGGAGQGGRGAAAGKSRATNPFDILGEEGPTDSQGHAAYYGGVMVKGKASTTLVSVVPTGMSDGKGGLFFCWHFGDKQHSCFATPPAVSKKDPRQARAARLYDLAVKLYKGEVAPLVPQSQYELPIRGAASDSNYTYTRPDSRDGAEGHGAYPARPDSRGGAGGYGAYPARPDSRGGTDGYGAHAPRPDSRGNPVAGNPTPPPASNPTPPPASKPAPKPAPPPPPRNVRPEKSRDKYTVHGIDKGRPYIKGIDKKDPGRHVDVQYSQKEKQYYAKPGSETIWLKEVK</sequence>
<dbReference type="EMBL" id="MU856921">
    <property type="protein sequence ID" value="KAK4154085.1"/>
    <property type="molecule type" value="Genomic_DNA"/>
</dbReference>
<name>A0AAN6ZW22_9PEZI</name>
<feature type="region of interest" description="Disordered" evidence="1">
    <location>
        <begin position="331"/>
        <end position="456"/>
    </location>
</feature>
<protein>
    <submittedName>
        <fullName evidence="2">Uncharacterized protein</fullName>
    </submittedName>
</protein>
<comment type="caution">
    <text evidence="2">The sequence shown here is derived from an EMBL/GenBank/DDBJ whole genome shotgun (WGS) entry which is preliminary data.</text>
</comment>
<reference evidence="2" key="2">
    <citation type="submission" date="2023-05" db="EMBL/GenBank/DDBJ databases">
        <authorList>
            <consortium name="Lawrence Berkeley National Laboratory"/>
            <person name="Steindorff A."/>
            <person name="Hensen N."/>
            <person name="Bonometti L."/>
            <person name="Westerberg I."/>
            <person name="Brannstrom I.O."/>
            <person name="Guillou S."/>
            <person name="Cros-Aarteil S."/>
            <person name="Calhoun S."/>
            <person name="Haridas S."/>
            <person name="Kuo A."/>
            <person name="Mondo S."/>
            <person name="Pangilinan J."/>
            <person name="Riley R."/>
            <person name="Labutti K."/>
            <person name="Andreopoulos B."/>
            <person name="Lipzen A."/>
            <person name="Chen C."/>
            <person name="Yanf M."/>
            <person name="Daum C."/>
            <person name="Ng V."/>
            <person name="Clum A."/>
            <person name="Ohm R."/>
            <person name="Martin F."/>
            <person name="Silar P."/>
            <person name="Natvig D."/>
            <person name="Lalanne C."/>
            <person name="Gautier V."/>
            <person name="Ament-Velasquez S.L."/>
            <person name="Kruys A."/>
            <person name="Hutchinson M.I."/>
            <person name="Powell A.J."/>
            <person name="Barry K."/>
            <person name="Miller A.N."/>
            <person name="Grigoriev I.V."/>
            <person name="Debuchy R."/>
            <person name="Gladieux P."/>
            <person name="Thoren M.H."/>
            <person name="Johannesson H."/>
        </authorList>
    </citation>
    <scope>NUCLEOTIDE SEQUENCE</scope>
    <source>
        <strain evidence="2">CBS 538.74</strain>
    </source>
</reference>
<feature type="region of interest" description="Disordered" evidence="1">
    <location>
        <begin position="1"/>
        <end position="23"/>
    </location>
</feature>
<dbReference type="Proteomes" id="UP001302745">
    <property type="component" value="Unassembled WGS sequence"/>
</dbReference>
<feature type="region of interest" description="Disordered" evidence="1">
    <location>
        <begin position="161"/>
        <end position="233"/>
    </location>
</feature>
<feature type="compositionally biased region" description="Gly residues" evidence="1">
    <location>
        <begin position="181"/>
        <end position="211"/>
    </location>
</feature>
<feature type="compositionally biased region" description="Basic and acidic residues" evidence="1">
    <location>
        <begin position="428"/>
        <end position="456"/>
    </location>
</feature>
<reference evidence="2" key="1">
    <citation type="journal article" date="2023" name="Mol. Phylogenet. Evol.">
        <title>Genome-scale phylogeny and comparative genomics of the fungal order Sordariales.</title>
        <authorList>
            <person name="Hensen N."/>
            <person name="Bonometti L."/>
            <person name="Westerberg I."/>
            <person name="Brannstrom I.O."/>
            <person name="Guillou S."/>
            <person name="Cros-Aarteil S."/>
            <person name="Calhoun S."/>
            <person name="Haridas S."/>
            <person name="Kuo A."/>
            <person name="Mondo S."/>
            <person name="Pangilinan J."/>
            <person name="Riley R."/>
            <person name="LaButti K."/>
            <person name="Andreopoulos B."/>
            <person name="Lipzen A."/>
            <person name="Chen C."/>
            <person name="Yan M."/>
            <person name="Daum C."/>
            <person name="Ng V."/>
            <person name="Clum A."/>
            <person name="Steindorff A."/>
            <person name="Ohm R.A."/>
            <person name="Martin F."/>
            <person name="Silar P."/>
            <person name="Natvig D.O."/>
            <person name="Lalanne C."/>
            <person name="Gautier V."/>
            <person name="Ament-Velasquez S.L."/>
            <person name="Kruys A."/>
            <person name="Hutchinson M.I."/>
            <person name="Powell A.J."/>
            <person name="Barry K."/>
            <person name="Miller A.N."/>
            <person name="Grigoriev I.V."/>
            <person name="Debuchy R."/>
            <person name="Gladieux P."/>
            <person name="Hiltunen Thoren M."/>
            <person name="Johannesson H."/>
        </authorList>
    </citation>
    <scope>NUCLEOTIDE SEQUENCE</scope>
    <source>
        <strain evidence="2">CBS 538.74</strain>
    </source>
</reference>
<accession>A0AAN6ZW22</accession>
<evidence type="ECO:0000256" key="1">
    <source>
        <dbReference type="SAM" id="MobiDB-lite"/>
    </source>
</evidence>
<evidence type="ECO:0000313" key="2">
    <source>
        <dbReference type="EMBL" id="KAK4154085.1"/>
    </source>
</evidence>
<dbReference type="AlphaFoldDB" id="A0AAN6ZW22"/>
<feature type="compositionally biased region" description="Pro residues" evidence="1">
    <location>
        <begin position="399"/>
        <end position="427"/>
    </location>
</feature>
<feature type="compositionally biased region" description="Basic residues" evidence="1">
    <location>
        <begin position="1"/>
        <end position="10"/>
    </location>
</feature>
<keyword evidence="3" id="KW-1185">Reference proteome</keyword>
<proteinExistence type="predicted"/>
<evidence type="ECO:0000313" key="3">
    <source>
        <dbReference type="Proteomes" id="UP001302745"/>
    </source>
</evidence>